<organism evidence="1 2">
    <name type="scientific">Rhynchophorus ferrugineus</name>
    <name type="common">Red palm weevil</name>
    <name type="synonym">Curculio ferrugineus</name>
    <dbReference type="NCBI Taxonomy" id="354439"/>
    <lineage>
        <taxon>Eukaryota</taxon>
        <taxon>Metazoa</taxon>
        <taxon>Ecdysozoa</taxon>
        <taxon>Arthropoda</taxon>
        <taxon>Hexapoda</taxon>
        <taxon>Insecta</taxon>
        <taxon>Pterygota</taxon>
        <taxon>Neoptera</taxon>
        <taxon>Endopterygota</taxon>
        <taxon>Coleoptera</taxon>
        <taxon>Polyphaga</taxon>
        <taxon>Cucujiformia</taxon>
        <taxon>Curculionidae</taxon>
        <taxon>Dryophthorinae</taxon>
        <taxon>Rhynchophorus</taxon>
    </lineage>
</organism>
<proteinExistence type="predicted"/>
<comment type="caution">
    <text evidence="1">The sequence shown here is derived from an EMBL/GenBank/DDBJ whole genome shotgun (WGS) entry which is preliminary data.</text>
</comment>
<gene>
    <name evidence="1" type="ORF">GWI33_004357</name>
</gene>
<keyword evidence="2" id="KW-1185">Reference proteome</keyword>
<dbReference type="Proteomes" id="UP000625711">
    <property type="component" value="Unassembled WGS sequence"/>
</dbReference>
<protein>
    <submittedName>
        <fullName evidence="1">Uncharacterized protein</fullName>
    </submittedName>
</protein>
<sequence length="94" mass="10447">MYELSEKKNCLFKVSVGLPRIVIVNIKLAVKKTDIHGVFQAGIIGRSGPIPDWPTSTRFRAELPNSCPCIKSHGLGPKSQIAFDYPHRQLQCLS</sequence>
<evidence type="ECO:0000313" key="1">
    <source>
        <dbReference type="EMBL" id="KAF7286734.1"/>
    </source>
</evidence>
<evidence type="ECO:0000313" key="2">
    <source>
        <dbReference type="Proteomes" id="UP000625711"/>
    </source>
</evidence>
<dbReference type="EMBL" id="JAACXV010000022">
    <property type="protein sequence ID" value="KAF7286734.1"/>
    <property type="molecule type" value="Genomic_DNA"/>
</dbReference>
<accession>A0A834ISY0</accession>
<name>A0A834ISY0_RHYFE</name>
<dbReference type="AlphaFoldDB" id="A0A834ISY0"/>
<reference evidence="1" key="1">
    <citation type="submission" date="2020-08" db="EMBL/GenBank/DDBJ databases">
        <title>Genome sequencing and assembly of the red palm weevil Rhynchophorus ferrugineus.</title>
        <authorList>
            <person name="Dias G.B."/>
            <person name="Bergman C.M."/>
            <person name="Manee M."/>
        </authorList>
    </citation>
    <scope>NUCLEOTIDE SEQUENCE</scope>
    <source>
        <strain evidence="1">AA-2017</strain>
        <tissue evidence="1">Whole larva</tissue>
    </source>
</reference>